<dbReference type="Proteomes" id="UP001153332">
    <property type="component" value="Unassembled WGS sequence"/>
</dbReference>
<proteinExistence type="predicted"/>
<sequence>MAYHNKKSHDFEIVKSISLRQVDPWAIMMFRETGHMTVSLPEFLFDIDFPGHYCRRIASVSLTIPCVVGPYTSLNCTLRLTQHRYRVNSYLGPGYLENGLDDTRFRDDNIPISAVAIGSPTAGSFSLDFARDRYSPFEGAGVISTWQIDLPPKFRQFDYRTISDVVLQLRYTALDGGLRFAGEASKAVQEKIGKPPQSSQALLSMLINVPSDYATSWYSFRLDLENGRAGTLHMPGMAALLPFWTQQLKIMVDSISVIFVPPPTDDNSALEKMKIAEYPQVKWTPTRGFGDDSSVDDCTILKSDKMSKDMSQDWTISIPNDGGVKLVLGAVWILVYYYAG</sequence>
<evidence type="ECO:0000313" key="1">
    <source>
        <dbReference type="EMBL" id="KAJ8130424.1"/>
    </source>
</evidence>
<keyword evidence="2" id="KW-1185">Reference proteome</keyword>
<reference evidence="1" key="1">
    <citation type="submission" date="2022-12" db="EMBL/GenBank/DDBJ databases">
        <title>Genome Sequence of Lasiodiplodia mahajangana.</title>
        <authorList>
            <person name="Buettner E."/>
        </authorList>
    </citation>
    <scope>NUCLEOTIDE SEQUENCE</scope>
    <source>
        <strain evidence="1">VT137</strain>
    </source>
</reference>
<protein>
    <submittedName>
        <fullName evidence="1">Uncharacterized protein</fullName>
    </submittedName>
</protein>
<organism evidence="1 2">
    <name type="scientific">Lasiodiplodia mahajangana</name>
    <dbReference type="NCBI Taxonomy" id="1108764"/>
    <lineage>
        <taxon>Eukaryota</taxon>
        <taxon>Fungi</taxon>
        <taxon>Dikarya</taxon>
        <taxon>Ascomycota</taxon>
        <taxon>Pezizomycotina</taxon>
        <taxon>Dothideomycetes</taxon>
        <taxon>Dothideomycetes incertae sedis</taxon>
        <taxon>Botryosphaeriales</taxon>
        <taxon>Botryosphaeriaceae</taxon>
        <taxon>Lasiodiplodia</taxon>
    </lineage>
</organism>
<gene>
    <name evidence="1" type="ORF">O1611_g3204</name>
</gene>
<dbReference type="EMBL" id="JAPUUL010000502">
    <property type="protein sequence ID" value="KAJ8130424.1"/>
    <property type="molecule type" value="Genomic_DNA"/>
</dbReference>
<comment type="caution">
    <text evidence="1">The sequence shown here is derived from an EMBL/GenBank/DDBJ whole genome shotgun (WGS) entry which is preliminary data.</text>
</comment>
<name>A0ACC2JSM8_9PEZI</name>
<accession>A0ACC2JSM8</accession>
<evidence type="ECO:0000313" key="2">
    <source>
        <dbReference type="Proteomes" id="UP001153332"/>
    </source>
</evidence>